<evidence type="ECO:0000313" key="2">
    <source>
        <dbReference type="Proteomes" id="UP001488838"/>
    </source>
</evidence>
<keyword evidence="2" id="KW-1185">Reference proteome</keyword>
<proteinExistence type="predicted"/>
<sequence length="90" mass="9651">MALMKEKGVKRLREAVGIYISTLKTEFTQGMILPTVNGESVDPVGPSALKTEVCQAKSAPSKSQAKPVGVKILTCKTSLKETFLTSPDKL</sequence>
<reference evidence="1 2" key="1">
    <citation type="journal article" date="2023" name="bioRxiv">
        <title>Conserved and derived expression patterns and positive selection on dental genes reveal complex evolutionary context of ever-growing rodent molars.</title>
        <authorList>
            <person name="Calamari Z.T."/>
            <person name="Song A."/>
            <person name="Cohen E."/>
            <person name="Akter M."/>
            <person name="Roy R.D."/>
            <person name="Hallikas O."/>
            <person name="Christensen M.M."/>
            <person name="Li P."/>
            <person name="Marangoni P."/>
            <person name="Jernvall J."/>
            <person name="Klein O.D."/>
        </authorList>
    </citation>
    <scope>NUCLEOTIDE SEQUENCE [LARGE SCALE GENOMIC DNA]</scope>
    <source>
        <strain evidence="1">V071</strain>
    </source>
</reference>
<dbReference type="AlphaFoldDB" id="A0AAW0HQJ1"/>
<accession>A0AAW0HQJ1</accession>
<organism evidence="1 2">
    <name type="scientific">Myodes glareolus</name>
    <name type="common">Bank vole</name>
    <name type="synonym">Clethrionomys glareolus</name>
    <dbReference type="NCBI Taxonomy" id="447135"/>
    <lineage>
        <taxon>Eukaryota</taxon>
        <taxon>Metazoa</taxon>
        <taxon>Chordata</taxon>
        <taxon>Craniata</taxon>
        <taxon>Vertebrata</taxon>
        <taxon>Euteleostomi</taxon>
        <taxon>Mammalia</taxon>
        <taxon>Eutheria</taxon>
        <taxon>Euarchontoglires</taxon>
        <taxon>Glires</taxon>
        <taxon>Rodentia</taxon>
        <taxon>Myomorpha</taxon>
        <taxon>Muroidea</taxon>
        <taxon>Cricetidae</taxon>
        <taxon>Arvicolinae</taxon>
        <taxon>Myodes</taxon>
    </lineage>
</organism>
<name>A0AAW0HQJ1_MYOGA</name>
<evidence type="ECO:0000313" key="1">
    <source>
        <dbReference type="EMBL" id="KAK7804364.1"/>
    </source>
</evidence>
<protein>
    <submittedName>
        <fullName evidence="1">Uncharacterized protein</fullName>
    </submittedName>
</protein>
<dbReference type="EMBL" id="JBBHLL010000382">
    <property type="protein sequence ID" value="KAK7804364.1"/>
    <property type="molecule type" value="Genomic_DNA"/>
</dbReference>
<dbReference type="Proteomes" id="UP001488838">
    <property type="component" value="Unassembled WGS sequence"/>
</dbReference>
<comment type="caution">
    <text evidence="1">The sequence shown here is derived from an EMBL/GenBank/DDBJ whole genome shotgun (WGS) entry which is preliminary data.</text>
</comment>
<gene>
    <name evidence="1" type="ORF">U0070_007922</name>
</gene>